<name>I0GZG9_ACTM4</name>
<dbReference type="PANTHER" id="PTHR43138:SF1">
    <property type="entry name" value="N-ACETYLTRANSFERASE ACA1"/>
    <property type="match status" value="1"/>
</dbReference>
<keyword evidence="4" id="KW-1185">Reference proteome</keyword>
<dbReference type="InterPro" id="IPR016181">
    <property type="entry name" value="Acyl_CoA_acyltransferase"/>
</dbReference>
<dbReference type="KEGG" id="ams:AMIS_9360"/>
<dbReference type="eggNOG" id="COG1247">
    <property type="taxonomic scope" value="Bacteria"/>
</dbReference>
<feature type="domain" description="N-acetyltransferase" evidence="2">
    <location>
        <begin position="4"/>
        <end position="164"/>
    </location>
</feature>
<dbReference type="GO" id="GO:0016747">
    <property type="term" value="F:acyltransferase activity, transferring groups other than amino-acyl groups"/>
    <property type="evidence" value="ECO:0007669"/>
    <property type="project" value="InterPro"/>
</dbReference>
<dbReference type="CDD" id="cd04301">
    <property type="entry name" value="NAT_SF"/>
    <property type="match status" value="1"/>
</dbReference>
<evidence type="ECO:0000256" key="1">
    <source>
        <dbReference type="SAM" id="MobiDB-lite"/>
    </source>
</evidence>
<keyword evidence="3" id="KW-0808">Transferase</keyword>
<dbReference type="InterPro" id="IPR052742">
    <property type="entry name" value="Mito_N-acetyltransferase"/>
</dbReference>
<dbReference type="InterPro" id="IPR000182">
    <property type="entry name" value="GNAT_dom"/>
</dbReference>
<dbReference type="HOGENOM" id="CLU_013985_42_2_11"/>
<organism evidence="3 4">
    <name type="scientific">Actinoplanes missouriensis (strain ATCC 14538 / DSM 43046 / CBS 188.64 / JCM 3121 / NBRC 102363 / NCIMB 12654 / NRRL B-3342 / UNCC 431)</name>
    <dbReference type="NCBI Taxonomy" id="512565"/>
    <lineage>
        <taxon>Bacteria</taxon>
        <taxon>Bacillati</taxon>
        <taxon>Actinomycetota</taxon>
        <taxon>Actinomycetes</taxon>
        <taxon>Micromonosporales</taxon>
        <taxon>Micromonosporaceae</taxon>
        <taxon>Actinoplanes</taxon>
    </lineage>
</organism>
<dbReference type="AlphaFoldDB" id="I0GZG9"/>
<dbReference type="PANTHER" id="PTHR43138">
    <property type="entry name" value="ACETYLTRANSFERASE, GNAT FAMILY"/>
    <property type="match status" value="1"/>
</dbReference>
<dbReference type="SUPFAM" id="SSF55729">
    <property type="entry name" value="Acyl-CoA N-acyltransferases (Nat)"/>
    <property type="match status" value="1"/>
</dbReference>
<proteinExistence type="predicted"/>
<feature type="region of interest" description="Disordered" evidence="1">
    <location>
        <begin position="178"/>
        <end position="207"/>
    </location>
</feature>
<dbReference type="STRING" id="512565.AMIS_9360"/>
<dbReference type="Pfam" id="PF00583">
    <property type="entry name" value="Acetyltransf_1"/>
    <property type="match status" value="1"/>
</dbReference>
<dbReference type="Gene3D" id="3.40.630.30">
    <property type="match status" value="1"/>
</dbReference>
<gene>
    <name evidence="3" type="ordered locus">AMIS_9360</name>
</gene>
<sequence>MSTPDIRPITDADWPEVWAIISEVIRGRETFPYDPGMDEATARGMWIEQAPGRTVVAASPEGRILGTAKMGTNRPGPGSHVSTASFMVASEARGKGVGTALSRHAVDWARRSGYASMQFNAVVETNTAAVDLYRRIGFRIVGTVPRSFDHPAHGRVGLHVMFLEFSSDHLGARTARTDVLPDDHTSPAVSLDLGHEPDGISIDGGLS</sequence>
<evidence type="ECO:0000259" key="2">
    <source>
        <dbReference type="PROSITE" id="PS51186"/>
    </source>
</evidence>
<protein>
    <submittedName>
        <fullName evidence="3">Putative GCN5-related N-acetyltransferase</fullName>
    </submittedName>
</protein>
<dbReference type="EMBL" id="AP012319">
    <property type="protein sequence ID" value="BAL86156.1"/>
    <property type="molecule type" value="Genomic_DNA"/>
</dbReference>
<dbReference type="PATRIC" id="fig|512565.3.peg.940"/>
<accession>I0GZG9</accession>
<evidence type="ECO:0000313" key="3">
    <source>
        <dbReference type="EMBL" id="BAL86156.1"/>
    </source>
</evidence>
<evidence type="ECO:0000313" key="4">
    <source>
        <dbReference type="Proteomes" id="UP000007882"/>
    </source>
</evidence>
<reference evidence="3 4" key="1">
    <citation type="submission" date="2012-02" db="EMBL/GenBank/DDBJ databases">
        <title>Complete genome sequence of Actinoplanes missouriensis 431 (= NBRC 102363).</title>
        <authorList>
            <person name="Ohnishi Y."/>
            <person name="Ishikawa J."/>
            <person name="Sekine M."/>
            <person name="Hosoyama A."/>
            <person name="Harada T."/>
            <person name="Narita H."/>
            <person name="Hata T."/>
            <person name="Konno Y."/>
            <person name="Tutikane K."/>
            <person name="Fujita N."/>
            <person name="Horinouchi S."/>
            <person name="Hayakawa M."/>
        </authorList>
    </citation>
    <scope>NUCLEOTIDE SEQUENCE [LARGE SCALE GENOMIC DNA]</scope>
    <source>
        <strain evidence="4">ATCC 14538 / DSM 43046 / CBS 188.64 / JCM 3121 / NBRC 102363 / NCIMB 12654 / NRRL B-3342 / UNCC 431</strain>
    </source>
</reference>
<dbReference type="PROSITE" id="PS51186">
    <property type="entry name" value="GNAT"/>
    <property type="match status" value="1"/>
</dbReference>
<dbReference type="Proteomes" id="UP000007882">
    <property type="component" value="Chromosome"/>
</dbReference>